<dbReference type="InterPro" id="IPR023213">
    <property type="entry name" value="CAT-like_dom_sf"/>
</dbReference>
<dbReference type="SUPFAM" id="SSF52777">
    <property type="entry name" value="CoA-dependent acyltransferases"/>
    <property type="match status" value="2"/>
</dbReference>
<dbReference type="PANTHER" id="PTHR45527">
    <property type="entry name" value="NONRIBOSOMAL PEPTIDE SYNTHETASE"/>
    <property type="match status" value="1"/>
</dbReference>
<accession>A0A2S3UNJ8</accession>
<dbReference type="RefSeq" id="WP_103224230.1">
    <property type="nucleotide sequence ID" value="NZ_PPCN01000010.1"/>
</dbReference>
<evidence type="ECO:0000259" key="1">
    <source>
        <dbReference type="Pfam" id="PF00668"/>
    </source>
</evidence>
<dbReference type="Gene3D" id="3.30.559.10">
    <property type="entry name" value="Chloramphenicol acetyltransferase-like domain"/>
    <property type="match status" value="1"/>
</dbReference>
<dbReference type="GO" id="GO:0043041">
    <property type="term" value="P:amino acid activation for nonribosomal peptide biosynthetic process"/>
    <property type="evidence" value="ECO:0007669"/>
    <property type="project" value="TreeGrafter"/>
</dbReference>
<dbReference type="OrthoDB" id="9803968at2"/>
<dbReference type="GO" id="GO:0031177">
    <property type="term" value="F:phosphopantetheine binding"/>
    <property type="evidence" value="ECO:0007669"/>
    <property type="project" value="TreeGrafter"/>
</dbReference>
<dbReference type="GO" id="GO:0044550">
    <property type="term" value="P:secondary metabolite biosynthetic process"/>
    <property type="evidence" value="ECO:0007669"/>
    <property type="project" value="TreeGrafter"/>
</dbReference>
<organism evidence="2 3">
    <name type="scientific">Roseibium marinum</name>
    <dbReference type="NCBI Taxonomy" id="281252"/>
    <lineage>
        <taxon>Bacteria</taxon>
        <taxon>Pseudomonadati</taxon>
        <taxon>Pseudomonadota</taxon>
        <taxon>Alphaproteobacteria</taxon>
        <taxon>Hyphomicrobiales</taxon>
        <taxon>Stappiaceae</taxon>
        <taxon>Roseibium</taxon>
    </lineage>
</organism>
<dbReference type="Gene3D" id="3.30.559.30">
    <property type="entry name" value="Nonribosomal peptide synthetase, condensation domain"/>
    <property type="match status" value="1"/>
</dbReference>
<feature type="domain" description="Condensation" evidence="1">
    <location>
        <begin position="11"/>
        <end position="350"/>
    </location>
</feature>
<evidence type="ECO:0000313" key="2">
    <source>
        <dbReference type="EMBL" id="POF29069.1"/>
    </source>
</evidence>
<proteinExistence type="predicted"/>
<keyword evidence="3" id="KW-1185">Reference proteome</keyword>
<protein>
    <submittedName>
        <fullName evidence="2">Enterobactin synthetase component F</fullName>
    </submittedName>
</protein>
<gene>
    <name evidence="2" type="ORF">CLV41_11073</name>
</gene>
<dbReference type="Proteomes" id="UP000236959">
    <property type="component" value="Unassembled WGS sequence"/>
</dbReference>
<dbReference type="GO" id="GO:0003824">
    <property type="term" value="F:catalytic activity"/>
    <property type="evidence" value="ECO:0007669"/>
    <property type="project" value="InterPro"/>
</dbReference>
<reference evidence="2 3" key="1">
    <citation type="submission" date="2018-01" db="EMBL/GenBank/DDBJ databases">
        <title>Genomic Encyclopedia of Archaeal and Bacterial Type Strains, Phase II (KMG-II): from individual species to whole genera.</title>
        <authorList>
            <person name="Goeker M."/>
        </authorList>
    </citation>
    <scope>NUCLEOTIDE SEQUENCE [LARGE SCALE GENOMIC DNA]</scope>
    <source>
        <strain evidence="2 3">DSM 17023</strain>
    </source>
</reference>
<dbReference type="InterPro" id="IPR001242">
    <property type="entry name" value="Condensation_dom"/>
</dbReference>
<dbReference type="PANTHER" id="PTHR45527:SF1">
    <property type="entry name" value="FATTY ACID SYNTHASE"/>
    <property type="match status" value="1"/>
</dbReference>
<dbReference type="GO" id="GO:0005737">
    <property type="term" value="C:cytoplasm"/>
    <property type="evidence" value="ECO:0007669"/>
    <property type="project" value="TreeGrafter"/>
</dbReference>
<dbReference type="Pfam" id="PF00668">
    <property type="entry name" value="Condensation"/>
    <property type="match status" value="1"/>
</dbReference>
<evidence type="ECO:0000313" key="3">
    <source>
        <dbReference type="Proteomes" id="UP000236959"/>
    </source>
</evidence>
<dbReference type="AlphaFoldDB" id="A0A2S3UNJ8"/>
<name>A0A2S3UNJ8_9HYPH</name>
<dbReference type="EMBL" id="PPCN01000010">
    <property type="protein sequence ID" value="POF29069.1"/>
    <property type="molecule type" value="Genomic_DNA"/>
</dbReference>
<comment type="caution">
    <text evidence="2">The sequence shown here is derived from an EMBL/GenBank/DDBJ whole genome shotgun (WGS) entry which is preliminary data.</text>
</comment>
<sequence>MPDINPTGDWMPLTLPQLDFWEEFTFHPDQPVSTVAHFIEIEGDVNEIALKRAIDQTIGEAEILSARFEAEEKGETPMQICDPDLVPELKVTDLRGKEDPLASARELMEQDLTAKLDLRHDKLSAHALYRVGDARYLWYIRAHHIIVDGYGLALIERRCSQLYNHCCGAGDAGLPFHSLASFLDEENRYQDSRQWQADRAFWTDYFSKAEGIEVLERGDEDYGGPGLHGRFSFPSEFSSGLRTTAAAVDIGWPDLLTLASGLYLYATLPETHKRTSDSLTLWLPFMSRWGSIGAHMPALLVNILPFRMQVKRSEPLADFLKRSAAELRQQRRHSRFRIEQISMDQGLAEGSRYFFSPLINVLPFNSPTFNGCRAQRHILGSGPADGFNLTFRGEGDGRELVLCLDADPALTGTKEFDRHEKELPSFLSRILQPDMLDRPVGTLFGETSSAARLETEAQHFPM</sequence>